<proteinExistence type="predicted"/>
<evidence type="ECO:0000313" key="5">
    <source>
        <dbReference type="Proteomes" id="UP000823123"/>
    </source>
</evidence>
<dbReference type="Gene3D" id="1.10.1070.20">
    <property type="match status" value="1"/>
</dbReference>
<keyword evidence="5" id="KW-1185">Reference proteome</keyword>
<dbReference type="Pfam" id="PF07804">
    <property type="entry name" value="HipA_C"/>
    <property type="match status" value="1"/>
</dbReference>
<evidence type="ECO:0000256" key="2">
    <source>
        <dbReference type="ARBA" id="ARBA00022777"/>
    </source>
</evidence>
<keyword evidence="1" id="KW-0808">Transferase</keyword>
<dbReference type="Proteomes" id="UP000823123">
    <property type="component" value="Unassembled WGS sequence"/>
</dbReference>
<evidence type="ECO:0000256" key="1">
    <source>
        <dbReference type="ARBA" id="ARBA00022679"/>
    </source>
</evidence>
<protein>
    <submittedName>
        <fullName evidence="4">HipA domain-containing protein</fullName>
    </submittedName>
</protein>
<dbReference type="RefSeq" id="WP_201275727.1">
    <property type="nucleotide sequence ID" value="NZ_JACVDA010000014.1"/>
</dbReference>
<keyword evidence="2" id="KW-0418">Kinase</keyword>
<gene>
    <name evidence="4" type="ORF">IBJ83_05790</name>
</gene>
<comment type="caution">
    <text evidence="4">The sequence shown here is derived from an EMBL/GenBank/DDBJ whole genome shotgun (WGS) entry which is preliminary data.</text>
</comment>
<dbReference type="CDD" id="cd17792">
    <property type="entry name" value="CtkA"/>
    <property type="match status" value="1"/>
</dbReference>
<dbReference type="InterPro" id="IPR012893">
    <property type="entry name" value="HipA-like_C"/>
</dbReference>
<evidence type="ECO:0000259" key="3">
    <source>
        <dbReference type="Pfam" id="PF07804"/>
    </source>
</evidence>
<organism evidence="4 5">
    <name type="scientific">Parvimonas parva</name>
    <dbReference type="NCBI Taxonomy" id="2769485"/>
    <lineage>
        <taxon>Bacteria</taxon>
        <taxon>Bacillati</taxon>
        <taxon>Bacillota</taxon>
        <taxon>Tissierellia</taxon>
        <taxon>Tissierellales</taxon>
        <taxon>Peptoniphilaceae</taxon>
        <taxon>Parvimonas</taxon>
    </lineage>
</organism>
<feature type="domain" description="HipA-like C-terminal" evidence="3">
    <location>
        <begin position="17"/>
        <end position="197"/>
    </location>
</feature>
<sequence length="301" mass="35121">MIDFSNCEVNSFRMYGGGNGKKICIKYNNENYMIKFPSSAMKLPDMSYTNSCISEYIGCKVFKELGFKVQDVILGTFNNKIVVACKDFEKNGFSLKEFSFLKNTIISSSHNGYGTELVDILSTIKEQKIVDTKILLKFFWRMFIVDALIGNFDRHNGNWGFLINEDLRIKQIAPIYDCGSCLYPKINEDLMKKVIADSEELEKRIYIFPNSAIKLENQKINYFSFLSTYNDRTMYLELKNILKCINIDKINKIIDDIPCITNLHKNFLKLVISKRKEKILEYSLIKNLEINKNFYKNNREI</sequence>
<evidence type="ECO:0000313" key="4">
    <source>
        <dbReference type="EMBL" id="MBK1468827.1"/>
    </source>
</evidence>
<reference evidence="4 5" key="1">
    <citation type="submission" date="2020-09" db="EMBL/GenBank/DDBJ databases">
        <title>Parvimonas S3374 sp. nov.</title>
        <authorList>
            <person name="Buhl M."/>
        </authorList>
    </citation>
    <scope>NUCLEOTIDE SEQUENCE [LARGE SCALE GENOMIC DNA]</scope>
    <source>
        <strain evidence="4 5">S3374</strain>
    </source>
</reference>
<accession>A0ABS1CBK4</accession>
<dbReference type="EMBL" id="JACVDA010000014">
    <property type="protein sequence ID" value="MBK1468827.1"/>
    <property type="molecule type" value="Genomic_DNA"/>
</dbReference>
<dbReference type="Gene3D" id="3.30.200.120">
    <property type="match status" value="1"/>
</dbReference>
<name>A0ABS1CBK4_9FIRM</name>